<name>A0ABT7GUV1_9ACTN</name>
<evidence type="ECO:0000259" key="1">
    <source>
        <dbReference type="PROSITE" id="PS51737"/>
    </source>
</evidence>
<feature type="domain" description="Recombinase" evidence="1">
    <location>
        <begin position="119"/>
        <end position="230"/>
    </location>
</feature>
<gene>
    <name evidence="2" type="ORF">QEZ40_002066</name>
</gene>
<keyword evidence="3" id="KW-1185">Reference proteome</keyword>
<accession>A0ABT7GUV1</accession>
<proteinExistence type="predicted"/>
<protein>
    <submittedName>
        <fullName evidence="2">Recombinase family protein</fullName>
    </submittedName>
</protein>
<comment type="caution">
    <text evidence="2">The sequence shown here is derived from an EMBL/GenBank/DDBJ whole genome shotgun (WGS) entry which is preliminary data.</text>
</comment>
<dbReference type="PANTHER" id="PTHR30461">
    <property type="entry name" value="DNA-INVERTASE FROM LAMBDOID PROPHAGE"/>
    <property type="match status" value="1"/>
</dbReference>
<dbReference type="Pfam" id="PF07508">
    <property type="entry name" value="Recombinase"/>
    <property type="match status" value="1"/>
</dbReference>
<dbReference type="InterPro" id="IPR050639">
    <property type="entry name" value="SSR_resolvase"/>
</dbReference>
<sequence length="386" mass="42541">MRATKDDRERPAFDHLLADLHRGHAFTAGPLMGVVAVADDRLYRRPDDFIRFMAALTAQPGRVYVGRDGLRDPYTKAGLLEGAASLQGAVAEGKMRSRRVQDWHWSRAMDGLPHSGPRPFGWLEDRQTLHPVESELVRKAIEHRIAGGSMGEVVREWAALGVTGTRGGRPNPQALTQIITSPRVCGFRANRGELLIDPETEQPLVGAWQAIVTPDQWRAVCATFSAGSLYMHRGPLSPRLTDGTVGPKYLASGFLRCGAPLSEGSECGQLMGGSKNARSRRSPYSYICIAGRGCGRCAISGPLVDDAIERLLMPGDESGLVRLPKPMRMRWQSGEMGLEEKRRVVASVFVHLSIRPGRKGCQTWDYTRVVPVWKWADRIKPMDPAA</sequence>
<dbReference type="PANTHER" id="PTHR30461:SF23">
    <property type="entry name" value="DNA RECOMBINASE-RELATED"/>
    <property type="match status" value="1"/>
</dbReference>
<evidence type="ECO:0000313" key="3">
    <source>
        <dbReference type="Proteomes" id="UP001223390"/>
    </source>
</evidence>
<dbReference type="InterPro" id="IPR038109">
    <property type="entry name" value="DNA_bind_recomb_sf"/>
</dbReference>
<dbReference type="EMBL" id="JASITI010000019">
    <property type="protein sequence ID" value="MDK9497408.1"/>
    <property type="molecule type" value="Genomic_DNA"/>
</dbReference>
<dbReference type="PROSITE" id="PS51737">
    <property type="entry name" value="RECOMBINASE_DNA_BIND"/>
    <property type="match status" value="1"/>
</dbReference>
<evidence type="ECO:0000313" key="2">
    <source>
        <dbReference type="EMBL" id="MDK9497408.1"/>
    </source>
</evidence>
<organism evidence="2 3">
    <name type="scientific">Streptomyces katrae</name>
    <dbReference type="NCBI Taxonomy" id="68223"/>
    <lineage>
        <taxon>Bacteria</taxon>
        <taxon>Bacillati</taxon>
        <taxon>Actinomycetota</taxon>
        <taxon>Actinomycetes</taxon>
        <taxon>Kitasatosporales</taxon>
        <taxon>Streptomycetaceae</taxon>
        <taxon>Streptomyces</taxon>
    </lineage>
</organism>
<reference evidence="2 3" key="1">
    <citation type="submission" date="2023-05" db="EMBL/GenBank/DDBJ databases">
        <title>Sequencing and Assembly of Streptomyces sp. NP73.</title>
        <authorList>
            <person name="Konwar A.N."/>
            <person name="Saikia K."/>
            <person name="Thakur D."/>
        </authorList>
    </citation>
    <scope>NUCLEOTIDE SEQUENCE [LARGE SCALE GENOMIC DNA]</scope>
    <source>
        <strain evidence="2 3">NP73</strain>
    </source>
</reference>
<dbReference type="Proteomes" id="UP001223390">
    <property type="component" value="Unassembled WGS sequence"/>
</dbReference>
<dbReference type="Gene3D" id="3.90.1750.20">
    <property type="entry name" value="Putative Large Serine Recombinase, Chain B, Domain 2"/>
    <property type="match status" value="1"/>
</dbReference>
<dbReference type="RefSeq" id="WP_285343207.1">
    <property type="nucleotide sequence ID" value="NZ_JASITI010000019.1"/>
</dbReference>
<dbReference type="InterPro" id="IPR011109">
    <property type="entry name" value="DNA_bind_recombinase_dom"/>
</dbReference>